<reference evidence="3 4" key="1">
    <citation type="journal article" date="2015" name="Plant Cell">
        <title>Oil accumulation by the oleaginous diatom Fistulifera solaris as revealed by the genome and transcriptome.</title>
        <authorList>
            <person name="Tanaka T."/>
            <person name="Maeda Y."/>
            <person name="Veluchamy A."/>
            <person name="Tanaka M."/>
            <person name="Abida H."/>
            <person name="Marechal E."/>
            <person name="Bowler C."/>
            <person name="Muto M."/>
            <person name="Sunaga Y."/>
            <person name="Tanaka M."/>
            <person name="Yoshino T."/>
            <person name="Taniguchi T."/>
            <person name="Fukuda Y."/>
            <person name="Nemoto M."/>
            <person name="Matsumoto M."/>
            <person name="Wong P.S."/>
            <person name="Aburatani S."/>
            <person name="Fujibuchi W."/>
        </authorList>
    </citation>
    <scope>NUCLEOTIDE SEQUENCE [LARGE SCALE GENOMIC DNA]</scope>
    <source>
        <strain evidence="3 4">JPCC DA0580</strain>
    </source>
</reference>
<accession>A0A1Z5J8S0</accession>
<protein>
    <recommendedName>
        <fullName evidence="2">DUF6824 domain-containing protein</fullName>
    </recommendedName>
</protein>
<dbReference type="InterPro" id="IPR049227">
    <property type="entry name" value="DUF6824"/>
</dbReference>
<dbReference type="Pfam" id="PF20710">
    <property type="entry name" value="DUF6824"/>
    <property type="match status" value="1"/>
</dbReference>
<gene>
    <name evidence="3" type="ORF">FisN_3Lh556</name>
</gene>
<name>A0A1Z5J8S0_FISSO</name>
<feature type="region of interest" description="Disordered" evidence="1">
    <location>
        <begin position="236"/>
        <end position="263"/>
    </location>
</feature>
<evidence type="ECO:0000313" key="4">
    <source>
        <dbReference type="Proteomes" id="UP000198406"/>
    </source>
</evidence>
<sequence>MTACAELVLQLEAFSAALSPSVTPKRAKHTAATQNILFITLTHALFASIWQMHAHHYGFHSTSGVKHFFGRNTDLSERLVPERKPYLCKVMSSKEDIQPSENDILLGRGGKNNQHSGNEKLRVLARVQARKYNTSSKKGKSNLSRNLVKQMRDLDPPARFLKKDQATGKWEEAGEDTAREKASQVLRDAVAQLEGSSDGPESTNEKVGMASVPLEVESFSVPRRAGILNEATPVLQSVTPSWSSSTPRSHESPDRHKRRRLSVLSPQGSNTFFAYPSYHDTILHSPVRVDPWHHQSAAFPGGSYTFPTHAPRYPAPPPLSPPLVPYHFSQAHFGRHTTRRLSIGSRPMDPLDPNFHDFDLFQGDLLDTEFDEIIHSTQQHPF</sequence>
<evidence type="ECO:0000313" key="3">
    <source>
        <dbReference type="EMBL" id="GAX10349.1"/>
    </source>
</evidence>
<evidence type="ECO:0000259" key="2">
    <source>
        <dbReference type="Pfam" id="PF20710"/>
    </source>
</evidence>
<organism evidence="3 4">
    <name type="scientific">Fistulifera solaris</name>
    <name type="common">Oleaginous diatom</name>
    <dbReference type="NCBI Taxonomy" id="1519565"/>
    <lineage>
        <taxon>Eukaryota</taxon>
        <taxon>Sar</taxon>
        <taxon>Stramenopiles</taxon>
        <taxon>Ochrophyta</taxon>
        <taxon>Bacillariophyta</taxon>
        <taxon>Bacillariophyceae</taxon>
        <taxon>Bacillariophycidae</taxon>
        <taxon>Naviculales</taxon>
        <taxon>Naviculaceae</taxon>
        <taxon>Fistulifera</taxon>
    </lineage>
</organism>
<dbReference type="OrthoDB" id="48547at2759"/>
<dbReference type="EMBL" id="BDSP01000016">
    <property type="protein sequence ID" value="GAX10349.1"/>
    <property type="molecule type" value="Genomic_DNA"/>
</dbReference>
<evidence type="ECO:0000256" key="1">
    <source>
        <dbReference type="SAM" id="MobiDB-lite"/>
    </source>
</evidence>
<dbReference type="InParanoid" id="A0A1Z5J8S0"/>
<feature type="domain" description="DUF6824" evidence="2">
    <location>
        <begin position="103"/>
        <end position="188"/>
    </location>
</feature>
<dbReference type="Proteomes" id="UP000198406">
    <property type="component" value="Unassembled WGS sequence"/>
</dbReference>
<comment type="caution">
    <text evidence="3">The sequence shown here is derived from an EMBL/GenBank/DDBJ whole genome shotgun (WGS) entry which is preliminary data.</text>
</comment>
<feature type="region of interest" description="Disordered" evidence="1">
    <location>
        <begin position="158"/>
        <end position="177"/>
    </location>
</feature>
<proteinExistence type="predicted"/>
<feature type="compositionally biased region" description="Polar residues" evidence="1">
    <location>
        <begin position="236"/>
        <end position="247"/>
    </location>
</feature>
<keyword evidence="4" id="KW-1185">Reference proteome</keyword>
<dbReference type="AlphaFoldDB" id="A0A1Z5J8S0"/>